<reference evidence="2 3" key="1">
    <citation type="submission" date="2023-08" db="EMBL/GenBank/DDBJ databases">
        <title>Black Yeasts Isolated from many extreme environments.</title>
        <authorList>
            <person name="Coleine C."/>
            <person name="Stajich J.E."/>
            <person name="Selbmann L."/>
        </authorList>
    </citation>
    <scope>NUCLEOTIDE SEQUENCE [LARGE SCALE GENOMIC DNA]</scope>
    <source>
        <strain evidence="2 3">CCFEE 5910</strain>
    </source>
</reference>
<feature type="region of interest" description="Disordered" evidence="1">
    <location>
        <begin position="242"/>
        <end position="268"/>
    </location>
</feature>
<dbReference type="AlphaFoldDB" id="A0AAN7SZ61"/>
<feature type="compositionally biased region" description="Basic and acidic residues" evidence="1">
    <location>
        <begin position="244"/>
        <end position="255"/>
    </location>
</feature>
<proteinExistence type="predicted"/>
<name>A0AAN7SZ61_9EURO</name>
<feature type="region of interest" description="Disordered" evidence="1">
    <location>
        <begin position="1"/>
        <end position="20"/>
    </location>
</feature>
<dbReference type="Proteomes" id="UP001309876">
    <property type="component" value="Unassembled WGS sequence"/>
</dbReference>
<evidence type="ECO:0000256" key="1">
    <source>
        <dbReference type="SAM" id="MobiDB-lite"/>
    </source>
</evidence>
<keyword evidence="3" id="KW-1185">Reference proteome</keyword>
<protein>
    <submittedName>
        <fullName evidence="2">Uncharacterized protein</fullName>
    </submittedName>
</protein>
<feature type="region of interest" description="Disordered" evidence="1">
    <location>
        <begin position="297"/>
        <end position="362"/>
    </location>
</feature>
<accession>A0AAN7SZ61</accession>
<evidence type="ECO:0000313" key="2">
    <source>
        <dbReference type="EMBL" id="KAK5085407.1"/>
    </source>
</evidence>
<feature type="compositionally biased region" description="Basic and acidic residues" evidence="1">
    <location>
        <begin position="297"/>
        <end position="317"/>
    </location>
</feature>
<gene>
    <name evidence="2" type="ORF">LTR05_004692</name>
</gene>
<dbReference type="EMBL" id="JAVRRJ010000004">
    <property type="protein sequence ID" value="KAK5085407.1"/>
    <property type="molecule type" value="Genomic_DNA"/>
</dbReference>
<organism evidence="2 3">
    <name type="scientific">Lithohypha guttulata</name>
    <dbReference type="NCBI Taxonomy" id="1690604"/>
    <lineage>
        <taxon>Eukaryota</taxon>
        <taxon>Fungi</taxon>
        <taxon>Dikarya</taxon>
        <taxon>Ascomycota</taxon>
        <taxon>Pezizomycotina</taxon>
        <taxon>Eurotiomycetes</taxon>
        <taxon>Chaetothyriomycetidae</taxon>
        <taxon>Chaetothyriales</taxon>
        <taxon>Trichomeriaceae</taxon>
        <taxon>Lithohypha</taxon>
    </lineage>
</organism>
<sequence length="362" mass="41345">MASPPPQHSDGLFFSSSPTQIIPGPDQEVEELVRRAQKISQLDLCLEDVLSNNRIEFFSSFRRQLELIKSRSQAFQDCHVTVYDKTLLVLTRNGNDMNNPSAVVFYCEEFLAIPMSLSPIQKESLLKSSLVAPVALSEDKKRLFKKDRQEQKPAIFAILAAQVGDAALRLWTVYEKAKEDFFAISDSNSFDKQAAAKFLRDTAENTLEYLADKDPGQQLLDELKMTLAVAKHTAMTLHGGKKRKFDEPLASRDTYRGNPARVTRRERLHEIRANDKLADRVQPRAKNDRFDLFDGHARALEHRQRPRSRERMSDRRQFFAPEISPKDMRTSKRRQNQYPGRGHSGIPFGYTRPVDSYCPGSG</sequence>
<evidence type="ECO:0000313" key="3">
    <source>
        <dbReference type="Proteomes" id="UP001309876"/>
    </source>
</evidence>
<comment type="caution">
    <text evidence="2">The sequence shown here is derived from an EMBL/GenBank/DDBJ whole genome shotgun (WGS) entry which is preliminary data.</text>
</comment>